<feature type="transmembrane region" description="Helical" evidence="7">
    <location>
        <begin position="508"/>
        <end position="529"/>
    </location>
</feature>
<evidence type="ECO:0000256" key="3">
    <source>
        <dbReference type="ARBA" id="ARBA00022475"/>
    </source>
</evidence>
<organism evidence="9 10">
    <name type="scientific">Sinanodonta woodiana</name>
    <name type="common">Chinese pond mussel</name>
    <name type="synonym">Anodonta woodiana</name>
    <dbReference type="NCBI Taxonomy" id="1069815"/>
    <lineage>
        <taxon>Eukaryota</taxon>
        <taxon>Metazoa</taxon>
        <taxon>Spiralia</taxon>
        <taxon>Lophotrochozoa</taxon>
        <taxon>Mollusca</taxon>
        <taxon>Bivalvia</taxon>
        <taxon>Autobranchia</taxon>
        <taxon>Heteroconchia</taxon>
        <taxon>Palaeoheterodonta</taxon>
        <taxon>Unionida</taxon>
        <taxon>Unionoidea</taxon>
        <taxon>Unionidae</taxon>
        <taxon>Unioninae</taxon>
        <taxon>Sinanodonta</taxon>
    </lineage>
</organism>
<feature type="region of interest" description="Disordered" evidence="8">
    <location>
        <begin position="137"/>
        <end position="161"/>
    </location>
</feature>
<sequence length="581" mass="67463">MLDTIVEGEDKSDSSGTDEVDAGIGHRECLTCTEKMHNEVRKSSSAVVFEAHRHTWIVTKDHMSETKLSTSKETLKYICVRPRSDVFGSRSSGELLMEYPIREFKSDLNLQRSIDESDGQGHVSIQISSSLIDPHLRESSHSGLASDPETKNLDKQRSKSCISMRSNSFNREYESRYREVISSREGNAPFESPSSLKTFLKVVLVVSLTIISILIFLGDIVTDCLMANKYFVDGKTDHFSITLVFILTPSLLMAAIDLTWYVRDRWDHKQEQDGRFYCLLRTVLGLLSLGRVCRCANFIYHYIKCFQFFKAKDDKWRLHNSRFREERRDYSMLDLINAFTESAPQLLLQLTLYFRYELELDTTRVLSIVMSWVSIAWTLVSHYNNNREARTGRMKFPKIGLLLGFVAKLSELAARISVIALFVSVFTYWTFLLGFHVVLMLVWVFLWPVLKIGKTTPNQLSTTAYRIRSKVVNNQFVTEETGIKILLVFALTFCFLNLEDRKTLKRMIFYYILTYTENVVFAVLIFWWAWSRDPKEFHTMYYLLVLPIGMIAHLLCQGCMYSFFHPSLKGKIRQRLRRAFC</sequence>
<dbReference type="PANTHER" id="PTHR16024:SF6">
    <property type="entry name" value="XK-RELATED PROTEIN"/>
    <property type="match status" value="1"/>
</dbReference>
<dbReference type="EMBL" id="JBJQND010000011">
    <property type="protein sequence ID" value="KAL3861367.1"/>
    <property type="molecule type" value="Genomic_DNA"/>
</dbReference>
<keyword evidence="4 7" id="KW-0812">Transmembrane</keyword>
<keyword evidence="6 7" id="KW-0472">Membrane</keyword>
<evidence type="ECO:0000256" key="6">
    <source>
        <dbReference type="ARBA" id="ARBA00023136"/>
    </source>
</evidence>
<proteinExistence type="inferred from homology"/>
<evidence type="ECO:0000256" key="8">
    <source>
        <dbReference type="SAM" id="MobiDB-lite"/>
    </source>
</evidence>
<keyword evidence="10" id="KW-1185">Reference proteome</keyword>
<dbReference type="Pfam" id="PF09815">
    <property type="entry name" value="XK-related"/>
    <property type="match status" value="1"/>
</dbReference>
<keyword evidence="3" id="KW-1003">Cell membrane</keyword>
<keyword evidence="5 7" id="KW-1133">Transmembrane helix</keyword>
<dbReference type="InterPro" id="IPR018629">
    <property type="entry name" value="XK-rel"/>
</dbReference>
<comment type="similarity">
    <text evidence="2 7">Belongs to the XK family.</text>
</comment>
<evidence type="ECO:0000256" key="4">
    <source>
        <dbReference type="ARBA" id="ARBA00022692"/>
    </source>
</evidence>
<feature type="transmembrane region" description="Helical" evidence="7">
    <location>
        <begin position="238"/>
        <end position="262"/>
    </location>
</feature>
<evidence type="ECO:0000256" key="7">
    <source>
        <dbReference type="RuleBase" id="RU910716"/>
    </source>
</evidence>
<evidence type="ECO:0000256" key="1">
    <source>
        <dbReference type="ARBA" id="ARBA00004651"/>
    </source>
</evidence>
<feature type="transmembrane region" description="Helical" evidence="7">
    <location>
        <begin position="199"/>
        <end position="218"/>
    </location>
</feature>
<feature type="region of interest" description="Disordered" evidence="8">
    <location>
        <begin position="1"/>
        <end position="21"/>
    </location>
</feature>
<evidence type="ECO:0000313" key="10">
    <source>
        <dbReference type="Proteomes" id="UP001634394"/>
    </source>
</evidence>
<name>A0ABD3VLG3_SINWO</name>
<evidence type="ECO:0000313" key="9">
    <source>
        <dbReference type="EMBL" id="KAL3861367.1"/>
    </source>
</evidence>
<feature type="transmembrane region" description="Helical" evidence="7">
    <location>
        <begin position="401"/>
        <end position="422"/>
    </location>
</feature>
<evidence type="ECO:0000256" key="5">
    <source>
        <dbReference type="ARBA" id="ARBA00022989"/>
    </source>
</evidence>
<protein>
    <recommendedName>
        <fullName evidence="7">XK-related protein</fullName>
    </recommendedName>
</protein>
<dbReference type="PANTHER" id="PTHR16024">
    <property type="entry name" value="XK-RELATED PROTEIN"/>
    <property type="match status" value="1"/>
</dbReference>
<feature type="transmembrane region" description="Helical" evidence="7">
    <location>
        <begin position="541"/>
        <end position="564"/>
    </location>
</feature>
<reference evidence="9 10" key="1">
    <citation type="submission" date="2024-11" db="EMBL/GenBank/DDBJ databases">
        <title>Chromosome-level genome assembly of the freshwater bivalve Anodonta woodiana.</title>
        <authorList>
            <person name="Chen X."/>
        </authorList>
    </citation>
    <scope>NUCLEOTIDE SEQUENCE [LARGE SCALE GENOMIC DNA]</scope>
    <source>
        <strain evidence="9">MN2024</strain>
        <tissue evidence="9">Gills</tissue>
    </source>
</reference>
<dbReference type="GO" id="GO:0005886">
    <property type="term" value="C:plasma membrane"/>
    <property type="evidence" value="ECO:0007669"/>
    <property type="project" value="UniProtKB-SubCell"/>
</dbReference>
<comment type="subcellular location">
    <subcellularLocation>
        <location evidence="1">Cell membrane</location>
        <topology evidence="1">Multi-pass membrane protein</topology>
    </subcellularLocation>
    <subcellularLocation>
        <location evidence="7">Membrane</location>
        <topology evidence="7">Multi-pass membrane protein</topology>
    </subcellularLocation>
</comment>
<feature type="compositionally biased region" description="Basic and acidic residues" evidence="8">
    <location>
        <begin position="148"/>
        <end position="157"/>
    </location>
</feature>
<comment type="caution">
    <text evidence="9">The sequence shown here is derived from an EMBL/GenBank/DDBJ whole genome shotgun (WGS) entry which is preliminary data.</text>
</comment>
<dbReference type="AlphaFoldDB" id="A0ABD3VLG3"/>
<gene>
    <name evidence="9" type="ORF">ACJMK2_007403</name>
</gene>
<evidence type="ECO:0000256" key="2">
    <source>
        <dbReference type="ARBA" id="ARBA00008789"/>
    </source>
</evidence>
<dbReference type="Proteomes" id="UP001634394">
    <property type="component" value="Unassembled WGS sequence"/>
</dbReference>
<feature type="transmembrane region" description="Helical" evidence="7">
    <location>
        <begin position="428"/>
        <end position="450"/>
    </location>
</feature>
<accession>A0ABD3VLG3</accession>
<dbReference type="InterPro" id="IPR050895">
    <property type="entry name" value="XK-related_scramblase"/>
</dbReference>